<feature type="domain" description="STAS" evidence="4">
    <location>
        <begin position="354"/>
        <end position="416"/>
    </location>
</feature>
<evidence type="ECO:0000259" key="4">
    <source>
        <dbReference type="PROSITE" id="PS50801"/>
    </source>
</evidence>
<dbReference type="InterPro" id="IPR058548">
    <property type="entry name" value="MlaB-like_STAS"/>
</dbReference>
<dbReference type="AlphaFoldDB" id="A0A1M5PB47"/>
<dbReference type="Gene3D" id="3.30.750.24">
    <property type="entry name" value="STAS domain"/>
    <property type="match status" value="1"/>
</dbReference>
<dbReference type="EMBL" id="LT670818">
    <property type="protein sequence ID" value="SHG99061.1"/>
    <property type="molecule type" value="Genomic_DNA"/>
</dbReference>
<dbReference type="GO" id="GO:0016758">
    <property type="term" value="F:hexosyltransferase activity"/>
    <property type="evidence" value="ECO:0007669"/>
    <property type="project" value="TreeGrafter"/>
</dbReference>
<dbReference type="InterPro" id="IPR002645">
    <property type="entry name" value="STAS_dom"/>
</dbReference>
<sequence length="416" mass="45999">MADFEMAIDQNNSVSQARPRRHALYKEADVTAPKPAFDPALADATSQSDLTRSVYCVLGMPIDAINVATVVQRTEAAAANRSVFLISTPNLNFLVNSLSDQEFRETLLDSDLCPPDGTPIVWIARLLGLPITERAAGADLLDRLQARGKGTRRLGIFLFGGAKGVAETAANKLNAVPGGLKCVGTMDPGFCEVSEMSDDHIIDAVNSSGADFLAVSLGAKKGQLWLQRNHARLTIPIRAHLGAAINFQAGIVKRAPPMLRTWGLEWLWRIKEEHHLWKRYRNDGLVLLRLLLTRVMPLAVMTRWHQFRRKHQQDLLIKKTHDDQSILISLCGAASELHVPKATACFQEALTNKQSIIIDLSNASLIDARFFGLLIMLRKELKSRGAKLIFTGVTRATKRNFRLSELEYLLSPISPG</sequence>
<reference evidence="5 6" key="1">
    <citation type="submission" date="2016-11" db="EMBL/GenBank/DDBJ databases">
        <authorList>
            <person name="Jaros S."/>
            <person name="Januszkiewicz K."/>
            <person name="Wedrychowicz H."/>
        </authorList>
    </citation>
    <scope>NUCLEOTIDE SEQUENCE [LARGE SCALE GENOMIC DNA]</scope>
    <source>
        <strain evidence="5 6">GAS242</strain>
    </source>
</reference>
<dbReference type="InterPro" id="IPR004629">
    <property type="entry name" value="WecG_TagA_CpsF"/>
</dbReference>
<dbReference type="InterPro" id="IPR036513">
    <property type="entry name" value="STAS_dom_sf"/>
</dbReference>
<dbReference type="NCBIfam" id="TIGR00696">
    <property type="entry name" value="wecG_tagA_cpsF"/>
    <property type="match status" value="1"/>
</dbReference>
<dbReference type="PANTHER" id="PTHR34136">
    <property type="match status" value="1"/>
</dbReference>
<dbReference type="Pfam" id="PF13466">
    <property type="entry name" value="STAS_2"/>
    <property type="match status" value="1"/>
</dbReference>
<keyword evidence="2 5" id="KW-0808">Transferase</keyword>
<dbReference type="PANTHER" id="PTHR34136:SF1">
    <property type="entry name" value="UDP-N-ACETYL-D-MANNOSAMINURONIC ACID TRANSFERASE"/>
    <property type="match status" value="1"/>
</dbReference>
<keyword evidence="1" id="KW-0328">Glycosyltransferase</keyword>
<dbReference type="Proteomes" id="UP000190675">
    <property type="component" value="Chromosome I"/>
</dbReference>
<evidence type="ECO:0000256" key="3">
    <source>
        <dbReference type="SAM" id="MobiDB-lite"/>
    </source>
</evidence>
<feature type="region of interest" description="Disordered" evidence="3">
    <location>
        <begin position="1"/>
        <end position="20"/>
    </location>
</feature>
<evidence type="ECO:0000256" key="1">
    <source>
        <dbReference type="ARBA" id="ARBA00022676"/>
    </source>
</evidence>
<dbReference type="PROSITE" id="PS50801">
    <property type="entry name" value="STAS"/>
    <property type="match status" value="1"/>
</dbReference>
<accession>A0A1M5PB47</accession>
<organism evidence="5 6">
    <name type="scientific">Bradyrhizobium erythrophlei</name>
    <dbReference type="NCBI Taxonomy" id="1437360"/>
    <lineage>
        <taxon>Bacteria</taxon>
        <taxon>Pseudomonadati</taxon>
        <taxon>Pseudomonadota</taxon>
        <taxon>Alphaproteobacteria</taxon>
        <taxon>Hyphomicrobiales</taxon>
        <taxon>Nitrobacteraceae</taxon>
        <taxon>Bradyrhizobium</taxon>
    </lineage>
</organism>
<gene>
    <name evidence="5" type="ORF">SAMN05444169_5144</name>
</gene>
<evidence type="ECO:0000256" key="2">
    <source>
        <dbReference type="ARBA" id="ARBA00022679"/>
    </source>
</evidence>
<dbReference type="SUPFAM" id="SSF52091">
    <property type="entry name" value="SpoIIaa-like"/>
    <property type="match status" value="1"/>
</dbReference>
<dbReference type="Pfam" id="PF03808">
    <property type="entry name" value="Glyco_tran_WecG"/>
    <property type="match status" value="1"/>
</dbReference>
<dbReference type="CDD" id="cd06533">
    <property type="entry name" value="Glyco_transf_WecG_TagA"/>
    <property type="match status" value="1"/>
</dbReference>
<dbReference type="CDD" id="cd07043">
    <property type="entry name" value="STAS_anti-anti-sigma_factors"/>
    <property type="match status" value="1"/>
</dbReference>
<evidence type="ECO:0000313" key="6">
    <source>
        <dbReference type="Proteomes" id="UP000190675"/>
    </source>
</evidence>
<proteinExistence type="predicted"/>
<protein>
    <submittedName>
        <fullName evidence="5">N-acetylglucosaminyldiphosphoundecaprenol N-acetyl-beta-D-mannosaminyltransferase</fullName>
    </submittedName>
</protein>
<evidence type="ECO:0000313" key="5">
    <source>
        <dbReference type="EMBL" id="SHG99061.1"/>
    </source>
</evidence>
<dbReference type="RefSeq" id="WP_079568342.1">
    <property type="nucleotide sequence ID" value="NZ_LT670818.1"/>
</dbReference>
<name>A0A1M5PB47_9BRAD</name>
<dbReference type="OrthoDB" id="9771846at2"/>